<gene>
    <name evidence="1" type="ORF">MERR_LOCUS24129</name>
</gene>
<sequence>MHPPKNLFSGAGLAGGGCGSCSGGDGGGDGESAGVNGVVESDVDEDVDLEERFYFKDWRILWACHCGEVLRSRTWIDFGVSEMAELFVATMGEEVSSIVHEAVVVEE</sequence>
<dbReference type="Proteomes" id="UP000467841">
    <property type="component" value="Unassembled WGS sequence"/>
</dbReference>
<dbReference type="AlphaFoldDB" id="A0A6D2JHT4"/>
<protein>
    <submittedName>
        <fullName evidence="1">Uncharacterized protein</fullName>
    </submittedName>
</protein>
<proteinExistence type="predicted"/>
<comment type="caution">
    <text evidence="1">The sequence shown here is derived from an EMBL/GenBank/DDBJ whole genome shotgun (WGS) entry which is preliminary data.</text>
</comment>
<name>A0A6D2JHT4_9BRAS</name>
<accession>A0A6D2JHT4</accession>
<dbReference type="EMBL" id="CACVBM020001166">
    <property type="protein sequence ID" value="CAA7036894.1"/>
    <property type="molecule type" value="Genomic_DNA"/>
</dbReference>
<reference evidence="1" key="1">
    <citation type="submission" date="2020-01" db="EMBL/GenBank/DDBJ databases">
        <authorList>
            <person name="Mishra B."/>
        </authorList>
    </citation>
    <scope>NUCLEOTIDE SEQUENCE [LARGE SCALE GENOMIC DNA]</scope>
</reference>
<organism evidence="1 2">
    <name type="scientific">Microthlaspi erraticum</name>
    <dbReference type="NCBI Taxonomy" id="1685480"/>
    <lineage>
        <taxon>Eukaryota</taxon>
        <taxon>Viridiplantae</taxon>
        <taxon>Streptophyta</taxon>
        <taxon>Embryophyta</taxon>
        <taxon>Tracheophyta</taxon>
        <taxon>Spermatophyta</taxon>
        <taxon>Magnoliopsida</taxon>
        <taxon>eudicotyledons</taxon>
        <taxon>Gunneridae</taxon>
        <taxon>Pentapetalae</taxon>
        <taxon>rosids</taxon>
        <taxon>malvids</taxon>
        <taxon>Brassicales</taxon>
        <taxon>Brassicaceae</taxon>
        <taxon>Coluteocarpeae</taxon>
        <taxon>Microthlaspi</taxon>
    </lineage>
</organism>
<evidence type="ECO:0000313" key="2">
    <source>
        <dbReference type="Proteomes" id="UP000467841"/>
    </source>
</evidence>
<dbReference type="PROSITE" id="PS51257">
    <property type="entry name" value="PROKAR_LIPOPROTEIN"/>
    <property type="match status" value="1"/>
</dbReference>
<evidence type="ECO:0000313" key="1">
    <source>
        <dbReference type="EMBL" id="CAA7036894.1"/>
    </source>
</evidence>
<keyword evidence="2" id="KW-1185">Reference proteome</keyword>